<evidence type="ECO:0000313" key="9">
    <source>
        <dbReference type="Proteomes" id="UP000199394"/>
    </source>
</evidence>
<dbReference type="STRING" id="81409.SAMN04515656_1049"/>
<dbReference type="GO" id="GO:0003824">
    <property type="term" value="F:catalytic activity"/>
    <property type="evidence" value="ECO:0007669"/>
    <property type="project" value="InterPro"/>
</dbReference>
<comment type="cofactor">
    <cofactor evidence="1">
        <name>[4Fe-4S] cluster</name>
        <dbReference type="ChEBI" id="CHEBI:49883"/>
    </cofactor>
</comment>
<dbReference type="PROSITE" id="PS51332">
    <property type="entry name" value="B12_BINDING"/>
    <property type="match status" value="1"/>
</dbReference>
<evidence type="ECO:0000256" key="5">
    <source>
        <dbReference type="ARBA" id="ARBA00023014"/>
    </source>
</evidence>
<dbReference type="NCBIfam" id="TIGR04385">
    <property type="entry name" value="B12_rSAM_cofa1"/>
    <property type="match status" value="1"/>
</dbReference>
<dbReference type="InterPro" id="IPR058240">
    <property type="entry name" value="rSAM_sf"/>
</dbReference>
<evidence type="ECO:0000256" key="1">
    <source>
        <dbReference type="ARBA" id="ARBA00001966"/>
    </source>
</evidence>
<dbReference type="SFLD" id="SFLDG01123">
    <property type="entry name" value="methyltransferase_(Class_B)"/>
    <property type="match status" value="1"/>
</dbReference>
<dbReference type="PANTHER" id="PTHR43409:SF16">
    <property type="entry name" value="SLR0320 PROTEIN"/>
    <property type="match status" value="1"/>
</dbReference>
<dbReference type="Gene3D" id="3.80.30.20">
    <property type="entry name" value="tm_1862 like domain"/>
    <property type="match status" value="1"/>
</dbReference>
<keyword evidence="5" id="KW-0411">Iron-sulfur</keyword>
<gene>
    <name evidence="8" type="ORF">SAMN04515656_1049</name>
</gene>
<sequence>MNQQKILLIQAISMEGMDIERVYPIGVVTLGSIIEASGRYTVSIFDMNMAVDPYGDLIRTIKEEAPDILGISLRNLDPLGNRTTSLLVPFAITLDLIKKVAPSLPLLAGGTAFSLFPERLMAEFPQITCGIAGEAEENILPLLDHLDNPPALPGIICRRNGKIHLTPPTGTFDMAHYTMPNRDLLDTREYLRVNKYVESVGVETKRGCCYSCGYCSYPILQGHCMRCRNPVDVVDEIEFLQKTYGVERIHLTDSIVNFPSEHLDAICQEILARGLQIKWSGFFREDLFTPENARLYAAAGCECFSLSPDGLCQKHLDMLDKHLRVEDILHTARVLSEVGITTVYHFLVNVPGEDAQTIAESKALIDAIYDIHRDSKSIGTIVLNLIRIMPNTKVERLARESGEIDDNTDLLYPVYYDPAAHRTLRYALEIYHQKQNVAMWGQWDDAEARKES</sequence>
<dbReference type="GO" id="GO:0046872">
    <property type="term" value="F:metal ion binding"/>
    <property type="evidence" value="ECO:0007669"/>
    <property type="project" value="UniProtKB-KW"/>
</dbReference>
<name>A0A1H3YL87_9FIRM</name>
<organism evidence="8 9">
    <name type="scientific">Eubacterium aggregans</name>
    <dbReference type="NCBI Taxonomy" id="81409"/>
    <lineage>
        <taxon>Bacteria</taxon>
        <taxon>Bacillati</taxon>
        <taxon>Bacillota</taxon>
        <taxon>Clostridia</taxon>
        <taxon>Eubacteriales</taxon>
        <taxon>Eubacteriaceae</taxon>
        <taxon>Eubacterium</taxon>
    </lineage>
</organism>
<dbReference type="InterPro" id="IPR034466">
    <property type="entry name" value="Methyltransferase_Class_B"/>
</dbReference>
<dbReference type="Gene3D" id="3.40.50.280">
    <property type="entry name" value="Cobalamin-binding domain"/>
    <property type="match status" value="1"/>
</dbReference>
<dbReference type="OrthoDB" id="9801424at2"/>
<dbReference type="InterPro" id="IPR030837">
    <property type="entry name" value="BzaD-like"/>
</dbReference>
<dbReference type="EMBL" id="FNRK01000004">
    <property type="protein sequence ID" value="SEA12305.1"/>
    <property type="molecule type" value="Genomic_DNA"/>
</dbReference>
<dbReference type="GO" id="GO:0031419">
    <property type="term" value="F:cobalamin binding"/>
    <property type="evidence" value="ECO:0007669"/>
    <property type="project" value="InterPro"/>
</dbReference>
<dbReference type="InterPro" id="IPR007197">
    <property type="entry name" value="rSAM"/>
</dbReference>
<proteinExistence type="predicted"/>
<dbReference type="InterPro" id="IPR023404">
    <property type="entry name" value="rSAM_horseshoe"/>
</dbReference>
<accession>A0A1H3YL87</accession>
<evidence type="ECO:0000259" key="7">
    <source>
        <dbReference type="PROSITE" id="PS51918"/>
    </source>
</evidence>
<dbReference type="GO" id="GO:0005829">
    <property type="term" value="C:cytosol"/>
    <property type="evidence" value="ECO:0007669"/>
    <property type="project" value="TreeGrafter"/>
</dbReference>
<dbReference type="Pfam" id="PF04055">
    <property type="entry name" value="Radical_SAM"/>
    <property type="match status" value="1"/>
</dbReference>
<keyword evidence="3" id="KW-0479">Metal-binding</keyword>
<evidence type="ECO:0000256" key="4">
    <source>
        <dbReference type="ARBA" id="ARBA00023004"/>
    </source>
</evidence>
<keyword evidence="9" id="KW-1185">Reference proteome</keyword>
<dbReference type="RefSeq" id="WP_090304960.1">
    <property type="nucleotide sequence ID" value="NZ_FNRK01000004.1"/>
</dbReference>
<protein>
    <submittedName>
        <fullName evidence="8">Putative variant cofactor biosynthesis B12-binding domain/radical SAM domain protein 1</fullName>
    </submittedName>
</protein>
<evidence type="ECO:0000256" key="3">
    <source>
        <dbReference type="ARBA" id="ARBA00022723"/>
    </source>
</evidence>
<dbReference type="PROSITE" id="PS51918">
    <property type="entry name" value="RADICAL_SAM"/>
    <property type="match status" value="1"/>
</dbReference>
<dbReference type="GO" id="GO:0051539">
    <property type="term" value="F:4 iron, 4 sulfur cluster binding"/>
    <property type="evidence" value="ECO:0007669"/>
    <property type="project" value="UniProtKB-KW"/>
</dbReference>
<dbReference type="AlphaFoldDB" id="A0A1H3YL87"/>
<dbReference type="InterPro" id="IPR006158">
    <property type="entry name" value="Cobalamin-bd"/>
</dbReference>
<keyword evidence="4" id="KW-0408">Iron</keyword>
<dbReference type="SUPFAM" id="SSF102114">
    <property type="entry name" value="Radical SAM enzymes"/>
    <property type="match status" value="1"/>
</dbReference>
<dbReference type="InterPro" id="IPR006638">
    <property type="entry name" value="Elp3/MiaA/NifB-like_rSAM"/>
</dbReference>
<keyword evidence="2" id="KW-0949">S-adenosyl-L-methionine</keyword>
<feature type="domain" description="B12-binding" evidence="6">
    <location>
        <begin position="4"/>
        <end position="153"/>
    </location>
</feature>
<dbReference type="SFLD" id="SFLDS00029">
    <property type="entry name" value="Radical_SAM"/>
    <property type="match status" value="1"/>
</dbReference>
<reference evidence="8 9" key="1">
    <citation type="submission" date="2016-10" db="EMBL/GenBank/DDBJ databases">
        <authorList>
            <person name="de Groot N.N."/>
        </authorList>
    </citation>
    <scope>NUCLEOTIDE SEQUENCE [LARGE SCALE GENOMIC DNA]</scope>
    <source>
        <strain evidence="8 9">SR12</strain>
    </source>
</reference>
<dbReference type="SMART" id="SM00729">
    <property type="entry name" value="Elp3"/>
    <property type="match status" value="1"/>
</dbReference>
<dbReference type="Pfam" id="PF02310">
    <property type="entry name" value="B12-binding"/>
    <property type="match status" value="1"/>
</dbReference>
<evidence type="ECO:0000313" key="8">
    <source>
        <dbReference type="EMBL" id="SEA12305.1"/>
    </source>
</evidence>
<feature type="domain" description="Radical SAM core" evidence="7">
    <location>
        <begin position="194"/>
        <end position="427"/>
    </location>
</feature>
<dbReference type="InterPro" id="IPR051198">
    <property type="entry name" value="BchE-like"/>
</dbReference>
<evidence type="ECO:0000259" key="6">
    <source>
        <dbReference type="PROSITE" id="PS51332"/>
    </source>
</evidence>
<dbReference type="PANTHER" id="PTHR43409">
    <property type="entry name" value="ANAEROBIC MAGNESIUM-PROTOPORPHYRIN IX MONOMETHYL ESTER CYCLASE-RELATED"/>
    <property type="match status" value="1"/>
</dbReference>
<dbReference type="Proteomes" id="UP000199394">
    <property type="component" value="Unassembled WGS sequence"/>
</dbReference>
<dbReference type="CDD" id="cd01335">
    <property type="entry name" value="Radical_SAM"/>
    <property type="match status" value="1"/>
</dbReference>
<dbReference type="SFLD" id="SFLDG01082">
    <property type="entry name" value="B12-binding_domain_containing"/>
    <property type="match status" value="1"/>
</dbReference>
<evidence type="ECO:0000256" key="2">
    <source>
        <dbReference type="ARBA" id="ARBA00022691"/>
    </source>
</evidence>